<reference evidence="1 2" key="1">
    <citation type="submission" date="2008-10" db="EMBL/GenBank/DDBJ databases">
        <title>Draft genome sequence of Desulvovibrio piger (ATCC 29098).</title>
        <authorList>
            <person name="Sudarsanam P."/>
            <person name="Ley R."/>
            <person name="Guruge J."/>
            <person name="Turnbaugh P.J."/>
            <person name="Mahowald M."/>
            <person name="Liep D."/>
            <person name="Gordon J."/>
        </authorList>
    </citation>
    <scope>NUCLEOTIDE SEQUENCE [LARGE SCALE GENOMIC DNA]</scope>
    <source>
        <strain evidence="1 2">ATCC 29098</strain>
    </source>
</reference>
<dbReference type="Proteomes" id="UP000003676">
    <property type="component" value="Unassembled WGS sequence"/>
</dbReference>
<gene>
    <name evidence="1" type="ORF">DESPIG_01186</name>
</gene>
<dbReference type="EMBL" id="ABXU01000029">
    <property type="protein sequence ID" value="EEB33895.1"/>
    <property type="molecule type" value="Genomic_DNA"/>
</dbReference>
<dbReference type="AlphaFoldDB" id="B6WSY3"/>
<evidence type="ECO:0000313" key="1">
    <source>
        <dbReference type="EMBL" id="EEB33895.1"/>
    </source>
</evidence>
<accession>B6WSY3</accession>
<evidence type="ECO:0000313" key="2">
    <source>
        <dbReference type="Proteomes" id="UP000003676"/>
    </source>
</evidence>
<dbReference type="HOGENOM" id="CLU_2117079_0_0_7"/>
<name>B6WSY3_9BACT</name>
<protein>
    <submittedName>
        <fullName evidence="1">Uncharacterized protein</fullName>
    </submittedName>
</protein>
<sequence>METMILTARQYQMRQREPGLPQQSGKKFRGIIGKRHRHGAGGTLLRYLDAHAADDLGIVVQGAGSAGGTVDSEPRLDMVAHGKTKTAADVLSIEPYRLLEQSQLTNALRGQTGR</sequence>
<proteinExistence type="predicted"/>
<organism evidence="1 2">
    <name type="scientific">Desulfovibrio piger ATCC 29098</name>
    <dbReference type="NCBI Taxonomy" id="411464"/>
    <lineage>
        <taxon>Bacteria</taxon>
        <taxon>Pseudomonadati</taxon>
        <taxon>Thermodesulfobacteriota</taxon>
        <taxon>Desulfovibrionia</taxon>
        <taxon>Desulfovibrionales</taxon>
        <taxon>Desulfovibrionaceae</taxon>
        <taxon>Desulfovibrio</taxon>
    </lineage>
</organism>
<reference evidence="1 2" key="2">
    <citation type="submission" date="2008-10" db="EMBL/GenBank/DDBJ databases">
        <authorList>
            <person name="Fulton L."/>
            <person name="Clifton S."/>
            <person name="Fulton B."/>
            <person name="Xu J."/>
            <person name="Minx P."/>
            <person name="Pepin K.H."/>
            <person name="Johnson M."/>
            <person name="Bhonagiri V."/>
            <person name="Nash W.E."/>
            <person name="Mardis E.R."/>
            <person name="Wilson R.K."/>
        </authorList>
    </citation>
    <scope>NUCLEOTIDE SEQUENCE [LARGE SCALE GENOMIC DNA]</scope>
    <source>
        <strain evidence="1 2">ATCC 29098</strain>
    </source>
</reference>
<comment type="caution">
    <text evidence="1">The sequence shown here is derived from an EMBL/GenBank/DDBJ whole genome shotgun (WGS) entry which is preliminary data.</text>
</comment>